<dbReference type="InterPro" id="IPR051011">
    <property type="entry name" value="Metal_resp_trans_reg"/>
</dbReference>
<gene>
    <name evidence="5" type="ORF">DFR74_107156</name>
</gene>
<proteinExistence type="predicted"/>
<dbReference type="PROSITE" id="PS50987">
    <property type="entry name" value="HTH_ARSR_2"/>
    <property type="match status" value="1"/>
</dbReference>
<evidence type="ECO:0000256" key="2">
    <source>
        <dbReference type="ARBA" id="ARBA00023125"/>
    </source>
</evidence>
<dbReference type="Pfam" id="PF12840">
    <property type="entry name" value="HTH_20"/>
    <property type="match status" value="1"/>
</dbReference>
<dbReference type="InterPro" id="IPR001845">
    <property type="entry name" value="HTH_ArsR_DNA-bd_dom"/>
</dbReference>
<evidence type="ECO:0000313" key="6">
    <source>
        <dbReference type="Proteomes" id="UP000252586"/>
    </source>
</evidence>
<protein>
    <submittedName>
        <fullName evidence="5">ArsR family transcriptional regulator</fullName>
    </submittedName>
</protein>
<keyword evidence="1" id="KW-0805">Transcription regulation</keyword>
<feature type="domain" description="HTH arsR-type" evidence="4">
    <location>
        <begin position="19"/>
        <end position="111"/>
    </location>
</feature>
<dbReference type="AlphaFoldDB" id="A0A366DJQ2"/>
<dbReference type="PRINTS" id="PR00778">
    <property type="entry name" value="HTHARSR"/>
</dbReference>
<dbReference type="PANTHER" id="PTHR43132">
    <property type="entry name" value="ARSENICAL RESISTANCE OPERON REPRESSOR ARSR-RELATED"/>
    <property type="match status" value="1"/>
</dbReference>
<dbReference type="EMBL" id="QNRE01000007">
    <property type="protein sequence ID" value="RBO89478.1"/>
    <property type="molecule type" value="Genomic_DNA"/>
</dbReference>
<evidence type="ECO:0000256" key="1">
    <source>
        <dbReference type="ARBA" id="ARBA00023015"/>
    </source>
</evidence>
<organism evidence="5 6">
    <name type="scientific">Nocardia puris</name>
    <dbReference type="NCBI Taxonomy" id="208602"/>
    <lineage>
        <taxon>Bacteria</taxon>
        <taxon>Bacillati</taxon>
        <taxon>Actinomycetota</taxon>
        <taxon>Actinomycetes</taxon>
        <taxon>Mycobacteriales</taxon>
        <taxon>Nocardiaceae</taxon>
        <taxon>Nocardia</taxon>
    </lineage>
</organism>
<comment type="caution">
    <text evidence="5">The sequence shown here is derived from an EMBL/GenBank/DDBJ whole genome shotgun (WGS) entry which is preliminary data.</text>
</comment>
<keyword evidence="6" id="KW-1185">Reference proteome</keyword>
<dbReference type="SUPFAM" id="SSF46785">
    <property type="entry name" value="Winged helix' DNA-binding domain"/>
    <property type="match status" value="1"/>
</dbReference>
<reference evidence="5 6" key="1">
    <citation type="submission" date="2018-06" db="EMBL/GenBank/DDBJ databases">
        <title>Genomic Encyclopedia of Type Strains, Phase IV (KMG-IV): sequencing the most valuable type-strain genomes for metagenomic binning, comparative biology and taxonomic classification.</title>
        <authorList>
            <person name="Goeker M."/>
        </authorList>
    </citation>
    <scope>NUCLEOTIDE SEQUENCE [LARGE SCALE GENOMIC DNA]</scope>
    <source>
        <strain evidence="5 6">DSM 44599</strain>
    </source>
</reference>
<dbReference type="SMART" id="SM00418">
    <property type="entry name" value="HTH_ARSR"/>
    <property type="match status" value="1"/>
</dbReference>
<dbReference type="STRING" id="1210090.GCA_001613185_02001"/>
<dbReference type="GO" id="GO:0003700">
    <property type="term" value="F:DNA-binding transcription factor activity"/>
    <property type="evidence" value="ECO:0007669"/>
    <property type="project" value="InterPro"/>
</dbReference>
<keyword evidence="3" id="KW-0804">Transcription</keyword>
<dbReference type="InterPro" id="IPR036388">
    <property type="entry name" value="WH-like_DNA-bd_sf"/>
</dbReference>
<dbReference type="GO" id="GO:0003677">
    <property type="term" value="F:DNA binding"/>
    <property type="evidence" value="ECO:0007669"/>
    <property type="project" value="UniProtKB-KW"/>
</dbReference>
<dbReference type="NCBIfam" id="NF033788">
    <property type="entry name" value="HTH_metalloreg"/>
    <property type="match status" value="1"/>
</dbReference>
<evidence type="ECO:0000259" key="4">
    <source>
        <dbReference type="PROSITE" id="PS50987"/>
    </source>
</evidence>
<evidence type="ECO:0000313" key="5">
    <source>
        <dbReference type="EMBL" id="RBO89478.1"/>
    </source>
</evidence>
<dbReference type="Proteomes" id="UP000252586">
    <property type="component" value="Unassembled WGS sequence"/>
</dbReference>
<dbReference type="Gene3D" id="1.10.10.10">
    <property type="entry name" value="Winged helix-like DNA-binding domain superfamily/Winged helix DNA-binding domain"/>
    <property type="match status" value="1"/>
</dbReference>
<dbReference type="OrthoDB" id="9810923at2"/>
<name>A0A366DJQ2_9NOCA</name>
<sequence length="111" mass="12177">MGEPRSLTGSPVDSAQHALRDVDVRGWARRFGLLADPNRLEILLCLHRWPGISVGELATATGRSENAISQALRLLRHEGCVEATRVGRSVTYRLTDPVIHEALHAIGARHP</sequence>
<dbReference type="InterPro" id="IPR011991">
    <property type="entry name" value="ArsR-like_HTH"/>
</dbReference>
<dbReference type="InterPro" id="IPR036390">
    <property type="entry name" value="WH_DNA-bd_sf"/>
</dbReference>
<dbReference type="RefSeq" id="WP_067506936.1">
    <property type="nucleotide sequence ID" value="NZ_CP107943.1"/>
</dbReference>
<accession>A0A366DJQ2</accession>
<dbReference type="PANTHER" id="PTHR43132:SF6">
    <property type="entry name" value="HTH-TYPE TRANSCRIPTIONAL REPRESSOR CZRA"/>
    <property type="match status" value="1"/>
</dbReference>
<evidence type="ECO:0000256" key="3">
    <source>
        <dbReference type="ARBA" id="ARBA00023163"/>
    </source>
</evidence>
<dbReference type="CDD" id="cd00090">
    <property type="entry name" value="HTH_ARSR"/>
    <property type="match status" value="1"/>
</dbReference>
<keyword evidence="2" id="KW-0238">DNA-binding</keyword>